<dbReference type="Gene3D" id="3.40.190.10">
    <property type="entry name" value="Periplasmic binding protein-like II"/>
    <property type="match status" value="1"/>
</dbReference>
<evidence type="ECO:0000256" key="5">
    <source>
        <dbReference type="SAM" id="SignalP"/>
    </source>
</evidence>
<dbReference type="RefSeq" id="WP_013558834.1">
    <property type="nucleotide sequence ID" value="NC_014960.1"/>
</dbReference>
<proteinExistence type="inferred from homology"/>
<dbReference type="FunCoup" id="E8N0P3">
    <property type="interactions" value="23"/>
</dbReference>
<dbReference type="InterPro" id="IPR050490">
    <property type="entry name" value="Bact_solute-bd_prot1"/>
</dbReference>
<evidence type="ECO:0000256" key="1">
    <source>
        <dbReference type="ARBA" id="ARBA00004196"/>
    </source>
</evidence>
<dbReference type="InParanoid" id="E8N0P3"/>
<dbReference type="HOGENOM" id="CLU_031285_10_5_0"/>
<comment type="subcellular location">
    <subcellularLocation>
        <location evidence="1">Cell envelope</location>
    </subcellularLocation>
</comment>
<protein>
    <submittedName>
        <fullName evidence="6">ABC transporter substrate binding protein</fullName>
    </submittedName>
</protein>
<sequence length="426" mass="46938">MKRTLFSLILVLTIVLTACAQAGGTPAPSGGAAEIRFMAWGDPAELEVWKQIVADFEKENPNVKVNVEVSDWDSYWTKLKTLLAANTPPDIFAIDAPLYKDYQSRGVLLNLKPYLDANPGLLDGLYPVTLKAYETPEGYFGLPRDFQTIVVFYNKDMFNAAGIPYPQQGWTYDDLREIARKLTKDTNGDGKVDQYGFYADLWDMELIWGEGIWAHGGDVISADYTKTLIGTPEARKAWQLFHDMIFVDGSWPDANTAAQYGGDPFLAGVAAMTTIGHWAIPGYAEASFKWDVAPMPAGPAGQATSVNSAGFVVAKATKYPQESFNFIKFVLSEKGQTRLAELGFACPVLKSVAESPAFLEQEVKVNHQVFLDSLAFARMKPSFKGYEEWSSVIGDGMSVVWTGEAELDATLDEVVKQADEVLAKNR</sequence>
<dbReference type="InterPro" id="IPR006059">
    <property type="entry name" value="SBP"/>
</dbReference>
<name>E8N0P3_ANATU</name>
<organism evidence="6 7">
    <name type="scientific">Anaerolinea thermophila (strain DSM 14523 / JCM 11388 / NBRC 100420 / UNI-1)</name>
    <dbReference type="NCBI Taxonomy" id="926569"/>
    <lineage>
        <taxon>Bacteria</taxon>
        <taxon>Bacillati</taxon>
        <taxon>Chloroflexota</taxon>
        <taxon>Anaerolineae</taxon>
        <taxon>Anaerolineales</taxon>
        <taxon>Anaerolineaceae</taxon>
        <taxon>Anaerolinea</taxon>
    </lineage>
</organism>
<feature type="chain" id="PRO_5005345654" evidence="5">
    <location>
        <begin position="23"/>
        <end position="426"/>
    </location>
</feature>
<dbReference type="CDD" id="cd13585">
    <property type="entry name" value="PBP2_TMBP_like"/>
    <property type="match status" value="1"/>
</dbReference>
<evidence type="ECO:0000313" key="7">
    <source>
        <dbReference type="Proteomes" id="UP000008922"/>
    </source>
</evidence>
<accession>E8N0P3</accession>
<dbReference type="STRING" id="926569.ANT_04040"/>
<dbReference type="PANTHER" id="PTHR43649:SF31">
    <property type="entry name" value="SN-GLYCEROL-3-PHOSPHATE-BINDING PERIPLASMIC PROTEIN UGPB"/>
    <property type="match status" value="1"/>
</dbReference>
<dbReference type="EMBL" id="AP012029">
    <property type="protein sequence ID" value="BAJ62438.1"/>
    <property type="molecule type" value="Genomic_DNA"/>
</dbReference>
<dbReference type="Pfam" id="PF01547">
    <property type="entry name" value="SBP_bac_1"/>
    <property type="match status" value="1"/>
</dbReference>
<keyword evidence="7" id="KW-1185">Reference proteome</keyword>
<feature type="signal peptide" evidence="5">
    <location>
        <begin position="1"/>
        <end position="22"/>
    </location>
</feature>
<dbReference type="Proteomes" id="UP000008922">
    <property type="component" value="Chromosome"/>
</dbReference>
<keyword evidence="4 5" id="KW-0732">Signal</keyword>
<evidence type="ECO:0000256" key="4">
    <source>
        <dbReference type="ARBA" id="ARBA00022729"/>
    </source>
</evidence>
<reference evidence="6 7" key="1">
    <citation type="submission" date="2010-12" db="EMBL/GenBank/DDBJ databases">
        <title>Whole genome sequence of Anaerolinea thermophila UNI-1.</title>
        <authorList>
            <person name="Narita-Yamada S."/>
            <person name="Kishi E."/>
            <person name="Watanabe Y."/>
            <person name="Takasaki K."/>
            <person name="Ankai A."/>
            <person name="Oguchi A."/>
            <person name="Fukui S."/>
            <person name="Takahashi M."/>
            <person name="Yashiro I."/>
            <person name="Hosoyama A."/>
            <person name="Sekiguchi Y."/>
            <person name="Hanada S."/>
            <person name="Fujita N."/>
        </authorList>
    </citation>
    <scope>NUCLEOTIDE SEQUENCE [LARGE SCALE GENOMIC DNA]</scope>
    <source>
        <strain evidence="7">DSM 14523 / JCM 11388 / NBRC 100420 / UNI-1</strain>
    </source>
</reference>
<dbReference type="AlphaFoldDB" id="E8N0P3"/>
<dbReference type="eggNOG" id="COG1653">
    <property type="taxonomic scope" value="Bacteria"/>
</dbReference>
<evidence type="ECO:0000256" key="3">
    <source>
        <dbReference type="ARBA" id="ARBA00022448"/>
    </source>
</evidence>
<comment type="similarity">
    <text evidence="2">Belongs to the bacterial solute-binding protein 1 family.</text>
</comment>
<dbReference type="GO" id="GO:0030313">
    <property type="term" value="C:cell envelope"/>
    <property type="evidence" value="ECO:0007669"/>
    <property type="project" value="UniProtKB-SubCell"/>
</dbReference>
<gene>
    <name evidence="6" type="ordered locus">ANT_04040</name>
</gene>
<dbReference type="PANTHER" id="PTHR43649">
    <property type="entry name" value="ARABINOSE-BINDING PROTEIN-RELATED"/>
    <property type="match status" value="1"/>
</dbReference>
<dbReference type="SUPFAM" id="SSF53850">
    <property type="entry name" value="Periplasmic binding protein-like II"/>
    <property type="match status" value="1"/>
</dbReference>
<dbReference type="OrthoDB" id="2515880at2"/>
<evidence type="ECO:0000313" key="6">
    <source>
        <dbReference type="EMBL" id="BAJ62438.1"/>
    </source>
</evidence>
<dbReference type="PROSITE" id="PS51257">
    <property type="entry name" value="PROKAR_LIPOPROTEIN"/>
    <property type="match status" value="1"/>
</dbReference>
<evidence type="ECO:0000256" key="2">
    <source>
        <dbReference type="ARBA" id="ARBA00008520"/>
    </source>
</evidence>
<keyword evidence="3" id="KW-0813">Transport</keyword>
<dbReference type="KEGG" id="atm:ANT_04040"/>